<dbReference type="EMBL" id="SDMP01000019">
    <property type="protein sequence ID" value="RYQ87345.1"/>
    <property type="molecule type" value="Genomic_DNA"/>
</dbReference>
<keyword evidence="3" id="KW-0460">Magnesium</keyword>
<dbReference type="AlphaFoldDB" id="A0A444XCA7"/>
<keyword evidence="4" id="KW-0456">Lyase</keyword>
<evidence type="ECO:0000256" key="1">
    <source>
        <dbReference type="ARBA" id="ARBA00001964"/>
    </source>
</evidence>
<dbReference type="Gene3D" id="3.40.50.970">
    <property type="match status" value="2"/>
</dbReference>
<dbReference type="GO" id="GO:0001561">
    <property type="term" value="P:fatty acid alpha-oxidation"/>
    <property type="evidence" value="ECO:0007669"/>
    <property type="project" value="TreeGrafter"/>
</dbReference>
<dbReference type="PANTHER" id="PTHR43710">
    <property type="entry name" value="2-HYDROXYACYL-COA LYASE"/>
    <property type="match status" value="1"/>
</dbReference>
<dbReference type="GO" id="GO:0046872">
    <property type="term" value="F:metal ion binding"/>
    <property type="evidence" value="ECO:0007669"/>
    <property type="project" value="UniProtKB-KW"/>
</dbReference>
<reference evidence="5 6" key="1">
    <citation type="submission" date="2019-01" db="EMBL/GenBank/DDBJ databases">
        <title>Sequencing of cultivated peanut Arachis hypogaea provides insights into genome evolution and oil improvement.</title>
        <authorList>
            <person name="Chen X."/>
        </authorList>
    </citation>
    <scope>NUCLEOTIDE SEQUENCE [LARGE SCALE GENOMIC DNA]</scope>
    <source>
        <strain evidence="6">cv. Fuhuasheng</strain>
        <tissue evidence="5">Leaves</tissue>
    </source>
</reference>
<dbReference type="GO" id="GO:0016829">
    <property type="term" value="F:lyase activity"/>
    <property type="evidence" value="ECO:0007669"/>
    <property type="project" value="UniProtKB-KW"/>
</dbReference>
<evidence type="ECO:0000256" key="2">
    <source>
        <dbReference type="ARBA" id="ARBA00022723"/>
    </source>
</evidence>
<sequence>MVSEGSNTMDVGRDVLAQTKPKTRLDAGTWGTIGVASVIALRMQWLVAIDLLLQLKGILDSDLTLVQYRLPMVVIVFNNGGVYGGDRRIPKEINGPHKDDPAPTSFVSKTGYHTLIEVFGGKRLSYWHT</sequence>
<dbReference type="PANTHER" id="PTHR43710:SF2">
    <property type="entry name" value="2-HYDROXYACYL-COA LYASE 1"/>
    <property type="match status" value="1"/>
</dbReference>
<gene>
    <name evidence="5" type="ORF">Ahy_B09g094852</name>
</gene>
<comment type="caution">
    <text evidence="5">The sequence shown here is derived from an EMBL/GenBank/DDBJ whole genome shotgun (WGS) entry which is preliminary data.</text>
</comment>
<dbReference type="InterPro" id="IPR045025">
    <property type="entry name" value="HACL1-like"/>
</dbReference>
<evidence type="ECO:0008006" key="7">
    <source>
        <dbReference type="Google" id="ProtNLM"/>
    </source>
</evidence>
<organism evidence="5 6">
    <name type="scientific">Arachis hypogaea</name>
    <name type="common">Peanut</name>
    <dbReference type="NCBI Taxonomy" id="3818"/>
    <lineage>
        <taxon>Eukaryota</taxon>
        <taxon>Viridiplantae</taxon>
        <taxon>Streptophyta</taxon>
        <taxon>Embryophyta</taxon>
        <taxon>Tracheophyta</taxon>
        <taxon>Spermatophyta</taxon>
        <taxon>Magnoliopsida</taxon>
        <taxon>eudicotyledons</taxon>
        <taxon>Gunneridae</taxon>
        <taxon>Pentapetalae</taxon>
        <taxon>rosids</taxon>
        <taxon>fabids</taxon>
        <taxon>Fabales</taxon>
        <taxon>Fabaceae</taxon>
        <taxon>Papilionoideae</taxon>
        <taxon>50 kb inversion clade</taxon>
        <taxon>dalbergioids sensu lato</taxon>
        <taxon>Dalbergieae</taxon>
        <taxon>Pterocarpus clade</taxon>
        <taxon>Arachis</taxon>
    </lineage>
</organism>
<keyword evidence="6" id="KW-1185">Reference proteome</keyword>
<dbReference type="STRING" id="3818.A0A444XCA7"/>
<evidence type="ECO:0000256" key="3">
    <source>
        <dbReference type="ARBA" id="ARBA00022842"/>
    </source>
</evidence>
<evidence type="ECO:0000256" key="4">
    <source>
        <dbReference type="ARBA" id="ARBA00023239"/>
    </source>
</evidence>
<dbReference type="SUPFAM" id="SSF52518">
    <property type="entry name" value="Thiamin diphosphate-binding fold (THDP-binding)"/>
    <property type="match status" value="1"/>
</dbReference>
<name>A0A444XCA7_ARAHY</name>
<evidence type="ECO:0000313" key="5">
    <source>
        <dbReference type="EMBL" id="RYQ87345.1"/>
    </source>
</evidence>
<dbReference type="InterPro" id="IPR029061">
    <property type="entry name" value="THDP-binding"/>
</dbReference>
<dbReference type="Proteomes" id="UP000289738">
    <property type="component" value="Chromosome B09"/>
</dbReference>
<evidence type="ECO:0000313" key="6">
    <source>
        <dbReference type="Proteomes" id="UP000289738"/>
    </source>
</evidence>
<dbReference type="GO" id="GO:0030976">
    <property type="term" value="F:thiamine pyrophosphate binding"/>
    <property type="evidence" value="ECO:0007669"/>
    <property type="project" value="InterPro"/>
</dbReference>
<dbReference type="GO" id="GO:0005777">
    <property type="term" value="C:peroxisome"/>
    <property type="evidence" value="ECO:0007669"/>
    <property type="project" value="TreeGrafter"/>
</dbReference>
<comment type="cofactor">
    <cofactor evidence="1">
        <name>thiamine diphosphate</name>
        <dbReference type="ChEBI" id="CHEBI:58937"/>
    </cofactor>
</comment>
<protein>
    <recommendedName>
        <fullName evidence="7">Thiamine pyrophosphate enzyme TPP-binding domain-containing protein</fullName>
    </recommendedName>
</protein>
<accession>A0A444XCA7</accession>
<proteinExistence type="predicted"/>
<keyword evidence="2" id="KW-0479">Metal-binding</keyword>